<organism evidence="9 10">
    <name type="scientific">Pelobacter propionicus (strain DSM 2379 / NBRC 103807 / OttBd1)</name>
    <dbReference type="NCBI Taxonomy" id="338966"/>
    <lineage>
        <taxon>Bacteria</taxon>
        <taxon>Pseudomonadati</taxon>
        <taxon>Thermodesulfobacteriota</taxon>
        <taxon>Desulfuromonadia</taxon>
        <taxon>Desulfuromonadales</taxon>
        <taxon>Desulfuromonadaceae</taxon>
        <taxon>Pelobacter</taxon>
    </lineage>
</organism>
<evidence type="ECO:0000256" key="1">
    <source>
        <dbReference type="ARBA" id="ARBA00004651"/>
    </source>
</evidence>
<dbReference type="HOGENOM" id="CLU_031275_8_1_7"/>
<keyword evidence="3" id="KW-0813">Transport</keyword>
<dbReference type="EMBL" id="CP000482">
    <property type="protein sequence ID" value="ABL00497.1"/>
    <property type="molecule type" value="Genomic_DNA"/>
</dbReference>
<feature type="transmembrane region" description="Helical" evidence="8">
    <location>
        <begin position="274"/>
        <end position="293"/>
    </location>
</feature>
<comment type="subcellular location">
    <subcellularLocation>
        <location evidence="1">Cell membrane</location>
        <topology evidence="1">Multi-pass membrane protein</topology>
    </subcellularLocation>
</comment>
<keyword evidence="6 8" id="KW-1133">Transmembrane helix</keyword>
<comment type="similarity">
    <text evidence="2">Belongs to the autoinducer-2 exporter (AI-2E) (TC 2.A.86) family.</text>
</comment>
<dbReference type="PANTHER" id="PTHR21716:SF53">
    <property type="entry name" value="PERMEASE PERM-RELATED"/>
    <property type="match status" value="1"/>
</dbReference>
<sequence length="344" mass="38675">MHRGDYGKLIAVILLLCLIAAAGYALQHTISCFLLSWVIAYLLDPLVMRIEKRTLRRTRALVLLYAILGILSIFFMAIMVPKLTMGWDSFVEDLPLYIQKIKQIALEWKIRLPDRYGSDEIQWLIDKVSNNIDSAAQKAGVMVYSFGSRIFFNIFNIVLSPILVFFMLYYKQTVIDTLKSWLPEERKAVIIDIGLEVNRSIGGYLRGQVIVSIIVALLSTVALLVLDIAHPIFCGIFAGAASVLPFIGVLIATLPALFFAWYQYQSIAILSQTGFAFALIYFLEGYIIKPLIFKESMNLNPLMTIVMVMALGELLGFWGIMLALPIAAAIKITWGHYLRGDFAT</sequence>
<gene>
    <name evidence="9" type="ordered locus">Ppro_2899</name>
</gene>
<dbReference type="PANTHER" id="PTHR21716">
    <property type="entry name" value="TRANSMEMBRANE PROTEIN"/>
    <property type="match status" value="1"/>
</dbReference>
<dbReference type="OrthoDB" id="5391695at2"/>
<dbReference type="GO" id="GO:0005886">
    <property type="term" value="C:plasma membrane"/>
    <property type="evidence" value="ECO:0007669"/>
    <property type="project" value="UniProtKB-SubCell"/>
</dbReference>
<feature type="transmembrane region" description="Helical" evidence="8">
    <location>
        <begin position="62"/>
        <end position="80"/>
    </location>
</feature>
<evidence type="ECO:0000256" key="5">
    <source>
        <dbReference type="ARBA" id="ARBA00022692"/>
    </source>
</evidence>
<evidence type="ECO:0000256" key="7">
    <source>
        <dbReference type="ARBA" id="ARBA00023136"/>
    </source>
</evidence>
<proteinExistence type="inferred from homology"/>
<evidence type="ECO:0000256" key="4">
    <source>
        <dbReference type="ARBA" id="ARBA00022475"/>
    </source>
</evidence>
<keyword evidence="7 8" id="KW-0472">Membrane</keyword>
<evidence type="ECO:0008006" key="11">
    <source>
        <dbReference type="Google" id="ProtNLM"/>
    </source>
</evidence>
<dbReference type="eggNOG" id="COG0628">
    <property type="taxonomic scope" value="Bacteria"/>
</dbReference>
<evidence type="ECO:0000313" key="10">
    <source>
        <dbReference type="Proteomes" id="UP000006732"/>
    </source>
</evidence>
<feature type="transmembrane region" description="Helical" evidence="8">
    <location>
        <begin position="209"/>
        <end position="230"/>
    </location>
</feature>
<dbReference type="KEGG" id="ppd:Ppro_2899"/>
<evidence type="ECO:0000313" key="9">
    <source>
        <dbReference type="EMBL" id="ABL00497.1"/>
    </source>
</evidence>
<keyword evidence="5 8" id="KW-0812">Transmembrane</keyword>
<reference evidence="9 10" key="1">
    <citation type="submission" date="2006-10" db="EMBL/GenBank/DDBJ databases">
        <title>Complete sequence of chromosome of Pelobacter propionicus DSM 2379.</title>
        <authorList>
            <consortium name="US DOE Joint Genome Institute"/>
            <person name="Copeland A."/>
            <person name="Lucas S."/>
            <person name="Lapidus A."/>
            <person name="Barry K."/>
            <person name="Detter J.C."/>
            <person name="Glavina del Rio T."/>
            <person name="Hammon N."/>
            <person name="Israni S."/>
            <person name="Dalin E."/>
            <person name="Tice H."/>
            <person name="Pitluck S."/>
            <person name="Saunders E."/>
            <person name="Brettin T."/>
            <person name="Bruce D."/>
            <person name="Han C."/>
            <person name="Tapia R."/>
            <person name="Schmutz J."/>
            <person name="Larimer F."/>
            <person name="Land M."/>
            <person name="Hauser L."/>
            <person name="Kyrpides N."/>
            <person name="Kim E."/>
            <person name="Lovley D."/>
            <person name="Richardson P."/>
        </authorList>
    </citation>
    <scope>NUCLEOTIDE SEQUENCE [LARGE SCALE GENOMIC DNA]</scope>
    <source>
        <strain evidence="10">DSM 2379 / NBRC 103807 / OttBd1</strain>
    </source>
</reference>
<dbReference type="GO" id="GO:0055085">
    <property type="term" value="P:transmembrane transport"/>
    <property type="evidence" value="ECO:0007669"/>
    <property type="project" value="TreeGrafter"/>
</dbReference>
<dbReference type="InterPro" id="IPR002549">
    <property type="entry name" value="AI-2E-like"/>
</dbReference>
<accession>A1AT26</accession>
<dbReference type="Pfam" id="PF01594">
    <property type="entry name" value="AI-2E_transport"/>
    <property type="match status" value="1"/>
</dbReference>
<feature type="transmembrane region" description="Helical" evidence="8">
    <location>
        <begin position="150"/>
        <end position="170"/>
    </location>
</feature>
<dbReference type="AlphaFoldDB" id="A1AT26"/>
<evidence type="ECO:0000256" key="3">
    <source>
        <dbReference type="ARBA" id="ARBA00022448"/>
    </source>
</evidence>
<feature type="transmembrane region" description="Helical" evidence="8">
    <location>
        <begin position="305"/>
        <end position="330"/>
    </location>
</feature>
<evidence type="ECO:0000256" key="6">
    <source>
        <dbReference type="ARBA" id="ARBA00022989"/>
    </source>
</evidence>
<evidence type="ECO:0000256" key="2">
    <source>
        <dbReference type="ARBA" id="ARBA00009773"/>
    </source>
</evidence>
<dbReference type="Proteomes" id="UP000006732">
    <property type="component" value="Chromosome"/>
</dbReference>
<feature type="transmembrane region" description="Helical" evidence="8">
    <location>
        <begin position="236"/>
        <end position="262"/>
    </location>
</feature>
<name>A1AT26_PELPD</name>
<protein>
    <recommendedName>
        <fullName evidence="11">Permease</fullName>
    </recommendedName>
</protein>
<keyword evidence="10" id="KW-1185">Reference proteome</keyword>
<keyword evidence="4" id="KW-1003">Cell membrane</keyword>
<evidence type="ECO:0000256" key="8">
    <source>
        <dbReference type="SAM" id="Phobius"/>
    </source>
</evidence>
<dbReference type="STRING" id="338966.Ppro_2899"/>